<feature type="transmembrane region" description="Helical" evidence="1">
    <location>
        <begin position="104"/>
        <end position="127"/>
    </location>
</feature>
<organism evidence="2 3">
    <name type="scientific">Calocera cornea HHB12733</name>
    <dbReference type="NCBI Taxonomy" id="1353952"/>
    <lineage>
        <taxon>Eukaryota</taxon>
        <taxon>Fungi</taxon>
        <taxon>Dikarya</taxon>
        <taxon>Basidiomycota</taxon>
        <taxon>Agaricomycotina</taxon>
        <taxon>Dacrymycetes</taxon>
        <taxon>Dacrymycetales</taxon>
        <taxon>Dacrymycetaceae</taxon>
        <taxon>Calocera</taxon>
    </lineage>
</organism>
<evidence type="ECO:0000313" key="2">
    <source>
        <dbReference type="EMBL" id="KZT51599.1"/>
    </source>
</evidence>
<keyword evidence="1" id="KW-1133">Transmembrane helix</keyword>
<dbReference type="PANTHER" id="PTHR34292">
    <property type="entry name" value="OUTER SPORE WALL PROTEIN LDS1"/>
    <property type="match status" value="1"/>
</dbReference>
<dbReference type="AlphaFoldDB" id="A0A165CXB5"/>
<keyword evidence="1" id="KW-0472">Membrane</keyword>
<gene>
    <name evidence="2" type="ORF">CALCODRAFT_503312</name>
</gene>
<dbReference type="InParanoid" id="A0A165CXB5"/>
<accession>A0A165CXB5</accession>
<feature type="transmembrane region" description="Helical" evidence="1">
    <location>
        <begin position="20"/>
        <end position="38"/>
    </location>
</feature>
<proteinExistence type="predicted"/>
<feature type="transmembrane region" description="Helical" evidence="1">
    <location>
        <begin position="161"/>
        <end position="181"/>
    </location>
</feature>
<protein>
    <submittedName>
        <fullName evidence="2">Uncharacterized protein</fullName>
    </submittedName>
</protein>
<reference evidence="2 3" key="1">
    <citation type="journal article" date="2016" name="Mol. Biol. Evol.">
        <title>Comparative Genomics of Early-Diverging Mushroom-Forming Fungi Provides Insights into the Origins of Lignocellulose Decay Capabilities.</title>
        <authorList>
            <person name="Nagy L.G."/>
            <person name="Riley R."/>
            <person name="Tritt A."/>
            <person name="Adam C."/>
            <person name="Daum C."/>
            <person name="Floudas D."/>
            <person name="Sun H."/>
            <person name="Yadav J.S."/>
            <person name="Pangilinan J."/>
            <person name="Larsson K.H."/>
            <person name="Matsuura K."/>
            <person name="Barry K."/>
            <person name="Labutti K."/>
            <person name="Kuo R."/>
            <person name="Ohm R.A."/>
            <person name="Bhattacharya S.S."/>
            <person name="Shirouzu T."/>
            <person name="Yoshinaga Y."/>
            <person name="Martin F.M."/>
            <person name="Grigoriev I.V."/>
            <person name="Hibbett D.S."/>
        </authorList>
    </citation>
    <scope>NUCLEOTIDE SEQUENCE [LARGE SCALE GENOMIC DNA]</scope>
    <source>
        <strain evidence="2 3">HHB12733</strain>
    </source>
</reference>
<dbReference type="PANTHER" id="PTHR34292:SF2">
    <property type="entry name" value="OUTER SPORE WALL PROTEIN LDS1"/>
    <property type="match status" value="1"/>
</dbReference>
<keyword evidence="1" id="KW-0812">Transmembrane</keyword>
<dbReference type="Proteomes" id="UP000076842">
    <property type="component" value="Unassembled WGS sequence"/>
</dbReference>
<evidence type="ECO:0000313" key="3">
    <source>
        <dbReference type="Proteomes" id="UP000076842"/>
    </source>
</evidence>
<dbReference type="OrthoDB" id="10012223at2759"/>
<keyword evidence="3" id="KW-1185">Reference proteome</keyword>
<dbReference type="EMBL" id="KV424100">
    <property type="protein sequence ID" value="KZT51599.1"/>
    <property type="molecule type" value="Genomic_DNA"/>
</dbReference>
<sequence>MSTPTLLGYPLPLHISPVTWATLLVLSTQSDLILWFFLRKNLRIARARAYDLTLLSRNKPAEFWGTYVEEWQEPPALPEREGGLRLRFIDLASSRVGAIVLRQAIVFPLIALSPLLSLLVSAALRALSTAKTLHTPYFTQKHMSPAQVAVFMQERTWDYRSFGFVAALFERIPFVGILLSVSNRVGAAMWAFGTSPGGCASRRAVG</sequence>
<dbReference type="STRING" id="1353952.A0A165CXB5"/>
<dbReference type="InterPro" id="IPR052786">
    <property type="entry name" value="Spore_wall_assembly"/>
</dbReference>
<evidence type="ECO:0000256" key="1">
    <source>
        <dbReference type="SAM" id="Phobius"/>
    </source>
</evidence>
<name>A0A165CXB5_9BASI</name>